<organism evidence="3 4">
    <name type="scientific">Methylobacillus methanolivorans</name>
    <dbReference type="NCBI Taxonomy" id="1848927"/>
    <lineage>
        <taxon>Bacteria</taxon>
        <taxon>Pseudomonadati</taxon>
        <taxon>Pseudomonadota</taxon>
        <taxon>Betaproteobacteria</taxon>
        <taxon>Nitrosomonadales</taxon>
        <taxon>Methylophilaceae</taxon>
        <taxon>Methylobacillus</taxon>
    </lineage>
</organism>
<dbReference type="Proteomes" id="UP001617669">
    <property type="component" value="Unassembled WGS sequence"/>
</dbReference>
<protein>
    <submittedName>
        <fullName evidence="3">YybH family protein</fullName>
    </submittedName>
</protein>
<dbReference type="Pfam" id="PF14534">
    <property type="entry name" value="DUF4440"/>
    <property type="match status" value="1"/>
</dbReference>
<evidence type="ECO:0000313" key="4">
    <source>
        <dbReference type="Proteomes" id="UP001617669"/>
    </source>
</evidence>
<proteinExistence type="predicted"/>
<dbReference type="InterPro" id="IPR032710">
    <property type="entry name" value="NTF2-like_dom_sf"/>
</dbReference>
<feature type="chain" id="PRO_5045381003" evidence="1">
    <location>
        <begin position="23"/>
        <end position="155"/>
    </location>
</feature>
<evidence type="ECO:0000256" key="1">
    <source>
        <dbReference type="SAM" id="SignalP"/>
    </source>
</evidence>
<dbReference type="SUPFAM" id="SSF54427">
    <property type="entry name" value="NTF2-like"/>
    <property type="match status" value="1"/>
</dbReference>
<reference evidence="3 4" key="1">
    <citation type="submission" date="2024-11" db="EMBL/GenBank/DDBJ databases">
        <authorList>
            <person name="Kaparullina E.N."/>
            <person name="Delegan Y.A."/>
            <person name="Doronina N.V."/>
        </authorList>
    </citation>
    <scope>NUCLEOTIDE SEQUENCE [LARGE SCALE GENOMIC DNA]</scope>
    <source>
        <strain evidence="3 4">7sh_L</strain>
    </source>
</reference>
<comment type="caution">
    <text evidence="3">The sequence shown here is derived from an EMBL/GenBank/DDBJ whole genome shotgun (WGS) entry which is preliminary data.</text>
</comment>
<evidence type="ECO:0000259" key="2">
    <source>
        <dbReference type="Pfam" id="PF14534"/>
    </source>
</evidence>
<evidence type="ECO:0000313" key="3">
    <source>
        <dbReference type="EMBL" id="MFJ5446954.1"/>
    </source>
</evidence>
<gene>
    <name evidence="3" type="ORF">ACIKP9_11995</name>
</gene>
<accession>A0ABW8GND7</accession>
<sequence>MKISKVIVAVVLLALVSVAAVAVYQCNAKPNEEEAKAIVNKLNSAWDEAFAQASAGTLATYYDANGSLLPAGGEQVTGGKAIADFWSGLFAKGFAEHQITNVETGIVGNTLYQRGKWSAVLKSADSEPQQFSGNLHILYKKQDDGSWKILTHTWN</sequence>
<name>A0ABW8GND7_9PROT</name>
<dbReference type="RefSeq" id="WP_400883178.1">
    <property type="nucleotide sequence ID" value="NZ_JBIWXY010000002.1"/>
</dbReference>
<feature type="signal peptide" evidence="1">
    <location>
        <begin position="1"/>
        <end position="22"/>
    </location>
</feature>
<keyword evidence="4" id="KW-1185">Reference proteome</keyword>
<dbReference type="InterPro" id="IPR027843">
    <property type="entry name" value="DUF4440"/>
</dbReference>
<dbReference type="EMBL" id="JBIWXY010000002">
    <property type="protein sequence ID" value="MFJ5446954.1"/>
    <property type="molecule type" value="Genomic_DNA"/>
</dbReference>
<feature type="domain" description="DUF4440" evidence="2">
    <location>
        <begin position="41"/>
        <end position="149"/>
    </location>
</feature>
<keyword evidence="1" id="KW-0732">Signal</keyword>
<dbReference type="Gene3D" id="3.10.450.50">
    <property type="match status" value="1"/>
</dbReference>